<accession>A0A8V5GKS2</accession>
<reference evidence="9" key="3">
    <citation type="submission" date="2025-09" db="UniProtKB">
        <authorList>
            <consortium name="Ensembl"/>
        </authorList>
    </citation>
    <scope>IDENTIFICATION</scope>
</reference>
<keyword evidence="10" id="KW-1185">Reference proteome</keyword>
<organism evidence="9 10">
    <name type="scientific">Melopsittacus undulatus</name>
    <name type="common">Budgerigar</name>
    <name type="synonym">Psittacus undulatus</name>
    <dbReference type="NCBI Taxonomy" id="13146"/>
    <lineage>
        <taxon>Eukaryota</taxon>
        <taxon>Metazoa</taxon>
        <taxon>Chordata</taxon>
        <taxon>Craniata</taxon>
        <taxon>Vertebrata</taxon>
        <taxon>Euteleostomi</taxon>
        <taxon>Archelosauria</taxon>
        <taxon>Archosauria</taxon>
        <taxon>Dinosauria</taxon>
        <taxon>Saurischia</taxon>
        <taxon>Theropoda</taxon>
        <taxon>Coelurosauria</taxon>
        <taxon>Aves</taxon>
        <taxon>Neognathae</taxon>
        <taxon>Neoaves</taxon>
        <taxon>Telluraves</taxon>
        <taxon>Australaves</taxon>
        <taxon>Psittaciformes</taxon>
        <taxon>Psittaculidae</taxon>
        <taxon>Melopsittacus</taxon>
    </lineage>
</organism>
<dbReference type="GeneID" id="101872566"/>
<comment type="subcellular location">
    <subcellularLocation>
        <location evidence="1">Endoplasmic reticulum membrane</location>
        <topology evidence="1">Single-pass type I membrane protein</topology>
    </subcellularLocation>
    <subcellularLocation>
        <location evidence="8">Membrane</location>
        <topology evidence="8">Single-pass type I membrane protein</topology>
    </subcellularLocation>
</comment>
<dbReference type="InterPro" id="IPR015720">
    <property type="entry name" value="Emp24-like"/>
</dbReference>
<evidence type="ECO:0000256" key="8">
    <source>
        <dbReference type="RuleBase" id="RU003827"/>
    </source>
</evidence>
<name>A0A8C6IQP3_MELUD</name>
<evidence type="ECO:0000313" key="9">
    <source>
        <dbReference type="Ensembl" id="ENSMUNP00000001529.2"/>
    </source>
</evidence>
<evidence type="ECO:0000256" key="2">
    <source>
        <dbReference type="ARBA" id="ARBA00007104"/>
    </source>
</evidence>
<comment type="similarity">
    <text evidence="2 8">Belongs to the EMP24/GP25L family.</text>
</comment>
<evidence type="ECO:0000256" key="1">
    <source>
        <dbReference type="ARBA" id="ARBA00004115"/>
    </source>
</evidence>
<dbReference type="Proteomes" id="UP000694405">
    <property type="component" value="Chromosome 7"/>
</dbReference>
<evidence type="ECO:0000256" key="7">
    <source>
        <dbReference type="ARBA" id="ARBA00023136"/>
    </source>
</evidence>
<keyword evidence="4" id="KW-0732">Signal</keyword>
<evidence type="ECO:0000256" key="5">
    <source>
        <dbReference type="ARBA" id="ARBA00022824"/>
    </source>
</evidence>
<dbReference type="Ensembl" id="ENSMUNT00000001777.2">
    <property type="protein sequence ID" value="ENSMUNP00000001529.2"/>
    <property type="gene ID" value="ENSMUNG00000001308.2"/>
</dbReference>
<dbReference type="InterPro" id="IPR009038">
    <property type="entry name" value="GOLD_dom"/>
</dbReference>
<reference evidence="9" key="1">
    <citation type="submission" date="2020-03" db="EMBL/GenBank/DDBJ databases">
        <title>Melopsittacus undulatus (budgerigar) genome, bMelUnd1, maternal haplotype with Z.</title>
        <authorList>
            <person name="Gedman G."/>
            <person name="Mountcastle J."/>
            <person name="Haase B."/>
            <person name="Formenti G."/>
            <person name="Wright T."/>
            <person name="Apodaca J."/>
            <person name="Pelan S."/>
            <person name="Chow W."/>
            <person name="Rhie A."/>
            <person name="Howe K."/>
            <person name="Fedrigo O."/>
            <person name="Jarvis E.D."/>
        </authorList>
    </citation>
    <scope>NUCLEOTIDE SEQUENCE [LARGE SCALE GENOMIC DNA]</scope>
</reference>
<dbReference type="Pfam" id="PF01105">
    <property type="entry name" value="EMP24_GP25L"/>
    <property type="match status" value="1"/>
</dbReference>
<accession>A0A8C6IQP3</accession>
<dbReference type="SMART" id="SM01190">
    <property type="entry name" value="EMP24_GP25L"/>
    <property type="match status" value="1"/>
</dbReference>
<proteinExistence type="inferred from homology"/>
<reference evidence="9" key="2">
    <citation type="submission" date="2025-08" db="UniProtKB">
        <authorList>
            <consortium name="Ensembl"/>
        </authorList>
    </citation>
    <scope>IDENTIFICATION</scope>
</reference>
<dbReference type="OrthoDB" id="3427at2759"/>
<evidence type="ECO:0000256" key="6">
    <source>
        <dbReference type="ARBA" id="ARBA00022989"/>
    </source>
</evidence>
<gene>
    <name evidence="9" type="primary">LOC101872566</name>
</gene>
<dbReference type="AlphaFoldDB" id="A0A8C6IQP3"/>
<keyword evidence="7" id="KW-0472">Membrane</keyword>
<keyword evidence="6" id="KW-1133">Transmembrane helix</keyword>
<evidence type="ECO:0000256" key="4">
    <source>
        <dbReference type="ARBA" id="ARBA00022729"/>
    </source>
</evidence>
<keyword evidence="5" id="KW-0256">Endoplasmic reticulum</keyword>
<dbReference type="PROSITE" id="PS50866">
    <property type="entry name" value="GOLD"/>
    <property type="match status" value="1"/>
</dbReference>
<evidence type="ECO:0000313" key="10">
    <source>
        <dbReference type="Proteomes" id="UP000694405"/>
    </source>
</evidence>
<dbReference type="PANTHER" id="PTHR22811">
    <property type="entry name" value="TRANSMEMBRANE EMP24 DOMAIN-CONTAINING PROTEIN"/>
    <property type="match status" value="1"/>
</dbReference>
<protein>
    <submittedName>
        <fullName evidence="9">Uncharacterized protein</fullName>
    </submittedName>
</protein>
<dbReference type="GO" id="GO:0005789">
    <property type="term" value="C:endoplasmic reticulum membrane"/>
    <property type="evidence" value="ECO:0007669"/>
    <property type="project" value="UniProtKB-SubCell"/>
</dbReference>
<sequence length="217" mass="25203">MQIHLIGFLMDFWISFSFALYFHSGEREQKCIIEDVPRDTLVIGNYKVQRWDIRIQDFLESAPGLGMIVTVKSPSAEVQLSKLYGPQGTFSFTSYLSGEHFICLQSNSTRLVAFAGSKLRIHLDIRVGEHFLDESVVQAKDKVNELNIKLEHLIEQIHHVSKEQNYEREREEKFRKTSEATNSNIVWWAIVQTLILISIGIWQIKSLRDFFISKKLV</sequence>
<evidence type="ECO:0000256" key="3">
    <source>
        <dbReference type="ARBA" id="ARBA00022692"/>
    </source>
</evidence>
<dbReference type="RefSeq" id="XP_005148605.2">
    <property type="nucleotide sequence ID" value="XM_005148548.3"/>
</dbReference>
<keyword evidence="3 8" id="KW-0812">Transmembrane</keyword>